<reference evidence="9" key="1">
    <citation type="submission" date="2016-01" db="EMBL/GenBank/DDBJ databases">
        <title>Draft genome of Chromobacterium sp. F49.</title>
        <authorList>
            <person name="Hong K.W."/>
        </authorList>
    </citation>
    <scope>NUCLEOTIDE SEQUENCE [LARGE SCALE GENOMIC DNA]</scope>
    <source>
        <strain evidence="9">P7IIIA</strain>
    </source>
</reference>
<comment type="caution">
    <text evidence="8">The sequence shown here is derived from an EMBL/GenBank/DDBJ whole genome shotgun (WGS) entry which is preliminary data.</text>
</comment>
<proteinExistence type="inferred from homology"/>
<protein>
    <submittedName>
        <fullName evidence="8">Integrase</fullName>
    </submittedName>
</protein>
<dbReference type="InterPro" id="IPR013762">
    <property type="entry name" value="Integrase-like_cat_sf"/>
</dbReference>
<dbReference type="InterPro" id="IPR044068">
    <property type="entry name" value="CB"/>
</dbReference>
<evidence type="ECO:0000256" key="5">
    <source>
        <dbReference type="SAM" id="Coils"/>
    </source>
</evidence>
<accession>A0A163RGR1</accession>
<dbReference type="EMBL" id="LRFC01000017">
    <property type="protein sequence ID" value="KZE66847.1"/>
    <property type="molecule type" value="Genomic_DNA"/>
</dbReference>
<organism evidence="8 9">
    <name type="scientific">Fictibacillus phosphorivorans</name>
    <dbReference type="NCBI Taxonomy" id="1221500"/>
    <lineage>
        <taxon>Bacteria</taxon>
        <taxon>Bacillati</taxon>
        <taxon>Bacillota</taxon>
        <taxon>Bacilli</taxon>
        <taxon>Bacillales</taxon>
        <taxon>Fictibacillaceae</taxon>
        <taxon>Fictibacillus</taxon>
    </lineage>
</organism>
<evidence type="ECO:0000256" key="3">
    <source>
        <dbReference type="ARBA" id="ARBA00023172"/>
    </source>
</evidence>
<evidence type="ECO:0000313" key="8">
    <source>
        <dbReference type="EMBL" id="KZE66847.1"/>
    </source>
</evidence>
<dbReference type="InterPro" id="IPR011010">
    <property type="entry name" value="DNA_brk_join_enz"/>
</dbReference>
<keyword evidence="9" id="KW-1185">Reference proteome</keyword>
<dbReference type="Pfam" id="PF14657">
    <property type="entry name" value="Arm-DNA-bind_4"/>
    <property type="match status" value="1"/>
</dbReference>
<dbReference type="Gene3D" id="1.10.443.10">
    <property type="entry name" value="Intergrase catalytic core"/>
    <property type="match status" value="1"/>
</dbReference>
<evidence type="ECO:0000256" key="4">
    <source>
        <dbReference type="PROSITE-ProRule" id="PRU01248"/>
    </source>
</evidence>
<dbReference type="SUPFAM" id="SSF56349">
    <property type="entry name" value="DNA breaking-rejoining enzymes"/>
    <property type="match status" value="1"/>
</dbReference>
<dbReference type="PANTHER" id="PTHR30349:SF64">
    <property type="entry name" value="PROPHAGE INTEGRASE INTD-RELATED"/>
    <property type="match status" value="1"/>
</dbReference>
<dbReference type="OrthoDB" id="9803188at2"/>
<gene>
    <name evidence="8" type="ORF">AWM68_20190</name>
</gene>
<sequence>MYCRELIKGKKWMCVADGPRDPVTGKRKQISRRAKSKKEAAKKVEEALKNLEDNGIDEKRVKNITFDKLSLEWLSVYTLTGVKRSTVRIREKEIKIINRYIAMVNIDKVSPKMYQKILTDLAAQEYARTTIEGVHVTAGMIFKYAVKEKLIKESPTLHAVIPKKRITVEEIENQSIEEKFLETDEISQFLDAVEEFGLYLDREIFYLLPFSGMRSGEMCALKWTDITFNKKEVRVTKTLTNETNNMRKYDLTPPKTKGSIRKFDLPDRIMDLLKAHRMKQIRLQNDARKNTEDFHDGNFIFSRENGYPIAPKNVLVRMERLLAKTSIKKHATPHIFRHTHISMLASAGVDITTIMKRVGHDDMKTTLKIYTHVTEKMKEDASHKVNETFGNILNYKISK</sequence>
<dbReference type="InterPro" id="IPR002104">
    <property type="entry name" value="Integrase_catalytic"/>
</dbReference>
<keyword evidence="5" id="KW-0175">Coiled coil</keyword>
<dbReference type="Gene3D" id="1.10.150.130">
    <property type="match status" value="1"/>
</dbReference>
<dbReference type="AlphaFoldDB" id="A0A163RGR1"/>
<feature type="domain" description="Tyr recombinase" evidence="6">
    <location>
        <begin position="176"/>
        <end position="383"/>
    </location>
</feature>
<dbReference type="GO" id="GO:0006310">
    <property type="term" value="P:DNA recombination"/>
    <property type="evidence" value="ECO:0007669"/>
    <property type="project" value="UniProtKB-KW"/>
</dbReference>
<dbReference type="GO" id="GO:0015074">
    <property type="term" value="P:DNA integration"/>
    <property type="evidence" value="ECO:0007669"/>
    <property type="project" value="InterPro"/>
</dbReference>
<dbReference type="PANTHER" id="PTHR30349">
    <property type="entry name" value="PHAGE INTEGRASE-RELATED"/>
    <property type="match status" value="1"/>
</dbReference>
<dbReference type="PROSITE" id="PS51900">
    <property type="entry name" value="CB"/>
    <property type="match status" value="1"/>
</dbReference>
<dbReference type="RefSeq" id="WP_066240367.1">
    <property type="nucleotide sequence ID" value="NZ_LRFC01000017.1"/>
</dbReference>
<evidence type="ECO:0000256" key="1">
    <source>
        <dbReference type="ARBA" id="ARBA00008857"/>
    </source>
</evidence>
<dbReference type="PROSITE" id="PS51898">
    <property type="entry name" value="TYR_RECOMBINASE"/>
    <property type="match status" value="1"/>
</dbReference>
<evidence type="ECO:0000256" key="2">
    <source>
        <dbReference type="ARBA" id="ARBA00023125"/>
    </source>
</evidence>
<dbReference type="InterPro" id="IPR028259">
    <property type="entry name" value="AP2-like_int_N"/>
</dbReference>
<dbReference type="InterPro" id="IPR010998">
    <property type="entry name" value="Integrase_recombinase_N"/>
</dbReference>
<evidence type="ECO:0000259" key="7">
    <source>
        <dbReference type="PROSITE" id="PS51900"/>
    </source>
</evidence>
<evidence type="ECO:0000313" key="9">
    <source>
        <dbReference type="Proteomes" id="UP000076567"/>
    </source>
</evidence>
<dbReference type="Pfam" id="PF00589">
    <property type="entry name" value="Phage_integrase"/>
    <property type="match status" value="1"/>
</dbReference>
<dbReference type="GO" id="GO:0003677">
    <property type="term" value="F:DNA binding"/>
    <property type="evidence" value="ECO:0007669"/>
    <property type="project" value="UniProtKB-UniRule"/>
</dbReference>
<feature type="domain" description="Core-binding (CB)" evidence="7">
    <location>
        <begin position="64"/>
        <end position="146"/>
    </location>
</feature>
<feature type="coiled-coil region" evidence="5">
    <location>
        <begin position="27"/>
        <end position="54"/>
    </location>
</feature>
<comment type="similarity">
    <text evidence="1">Belongs to the 'phage' integrase family.</text>
</comment>
<dbReference type="InterPro" id="IPR050090">
    <property type="entry name" value="Tyrosine_recombinase_XerCD"/>
</dbReference>
<dbReference type="CDD" id="cd01189">
    <property type="entry name" value="INT_ICEBs1_C_like"/>
    <property type="match status" value="1"/>
</dbReference>
<keyword evidence="2 4" id="KW-0238">DNA-binding</keyword>
<name>A0A163RGR1_9BACL</name>
<dbReference type="Proteomes" id="UP000076567">
    <property type="component" value="Unassembled WGS sequence"/>
</dbReference>
<keyword evidence="3" id="KW-0233">DNA recombination</keyword>
<evidence type="ECO:0000259" key="6">
    <source>
        <dbReference type="PROSITE" id="PS51898"/>
    </source>
</evidence>